<dbReference type="Pfam" id="PF12435">
    <property type="entry name" value="DUF3678"/>
    <property type="match status" value="2"/>
</dbReference>
<evidence type="ECO:0008006" key="4">
    <source>
        <dbReference type="Google" id="ProtNLM"/>
    </source>
</evidence>
<name>A0A0E0M3H9_ORYPU</name>
<organism evidence="2">
    <name type="scientific">Oryza punctata</name>
    <name type="common">Red rice</name>
    <dbReference type="NCBI Taxonomy" id="4537"/>
    <lineage>
        <taxon>Eukaryota</taxon>
        <taxon>Viridiplantae</taxon>
        <taxon>Streptophyta</taxon>
        <taxon>Embryophyta</taxon>
        <taxon>Tracheophyta</taxon>
        <taxon>Spermatophyta</taxon>
        <taxon>Magnoliopsida</taxon>
        <taxon>Liliopsida</taxon>
        <taxon>Poales</taxon>
        <taxon>Poaceae</taxon>
        <taxon>BOP clade</taxon>
        <taxon>Oryzoideae</taxon>
        <taxon>Oryzeae</taxon>
        <taxon>Oryzinae</taxon>
        <taxon>Oryza</taxon>
    </lineage>
</organism>
<dbReference type="Proteomes" id="UP000026962">
    <property type="component" value="Chromosome 9"/>
</dbReference>
<dbReference type="EnsemblPlants" id="OPUNC09G15110.1">
    <property type="protein sequence ID" value="OPUNC09G15110.1"/>
    <property type="gene ID" value="OPUNC09G15110"/>
</dbReference>
<dbReference type="Gramene" id="OPUNC09G15110.1">
    <property type="protein sequence ID" value="OPUNC09G15110.1"/>
    <property type="gene ID" value="OPUNC09G15110"/>
</dbReference>
<dbReference type="HOGENOM" id="CLU_1996345_0_0_1"/>
<feature type="chain" id="PRO_5002367461" description="Secreted protein" evidence="1">
    <location>
        <begin position="17"/>
        <end position="125"/>
    </location>
</feature>
<feature type="signal peptide" evidence="1">
    <location>
        <begin position="1"/>
        <end position="16"/>
    </location>
</feature>
<evidence type="ECO:0000256" key="1">
    <source>
        <dbReference type="SAM" id="SignalP"/>
    </source>
</evidence>
<evidence type="ECO:0000313" key="3">
    <source>
        <dbReference type="Proteomes" id="UP000026962"/>
    </source>
</evidence>
<sequence length="125" mass="13348">MLRGALLSIAASTLSCSCVVPSDRSFATFVVFIAVRASTSSSSALVIISRQGLLRILQASPLRLQVATVAALGRWSSYLYMATDVTIQAVGPTISPSSSSSMSHRQHRRIFLGYTSFFSGNCVLL</sequence>
<dbReference type="InterPro" id="IPR022146">
    <property type="entry name" value="DUF3678"/>
</dbReference>
<evidence type="ECO:0000313" key="2">
    <source>
        <dbReference type="EnsemblPlants" id="OPUNC09G15110.1"/>
    </source>
</evidence>
<protein>
    <recommendedName>
        <fullName evidence="4">Secreted protein</fullName>
    </recommendedName>
</protein>
<reference evidence="2" key="2">
    <citation type="submission" date="2018-05" db="EMBL/GenBank/DDBJ databases">
        <title>OpunRS2 (Oryza punctata Reference Sequence Version 2).</title>
        <authorList>
            <person name="Zhang J."/>
            <person name="Kudrna D."/>
            <person name="Lee S."/>
            <person name="Talag J."/>
            <person name="Welchert J."/>
            <person name="Wing R.A."/>
        </authorList>
    </citation>
    <scope>NUCLEOTIDE SEQUENCE [LARGE SCALE GENOMIC DNA]</scope>
</reference>
<dbReference type="AlphaFoldDB" id="A0A0E0M3H9"/>
<reference evidence="2" key="1">
    <citation type="submission" date="2015-04" db="UniProtKB">
        <authorList>
            <consortium name="EnsemblPlants"/>
        </authorList>
    </citation>
    <scope>IDENTIFICATION</scope>
</reference>
<keyword evidence="3" id="KW-1185">Reference proteome</keyword>
<proteinExistence type="predicted"/>
<keyword evidence="1" id="KW-0732">Signal</keyword>
<accession>A0A0E0M3H9</accession>
<dbReference type="PROSITE" id="PS51257">
    <property type="entry name" value="PROKAR_LIPOPROTEIN"/>
    <property type="match status" value="1"/>
</dbReference>
<dbReference type="OMA" id="CHRIFLD"/>